<evidence type="ECO:0000313" key="3">
    <source>
        <dbReference type="Proteomes" id="UP000184188"/>
    </source>
</evidence>
<dbReference type="OrthoDB" id="3921745at2759"/>
<dbReference type="AlphaFoldDB" id="A0A1L9S7X8"/>
<dbReference type="EMBL" id="KV878353">
    <property type="protein sequence ID" value="OJJ43268.1"/>
    <property type="molecule type" value="Genomic_DNA"/>
</dbReference>
<dbReference type="GeneID" id="34611634"/>
<evidence type="ECO:0000313" key="2">
    <source>
        <dbReference type="EMBL" id="OJJ43268.1"/>
    </source>
</evidence>
<feature type="region of interest" description="Disordered" evidence="1">
    <location>
        <begin position="38"/>
        <end position="82"/>
    </location>
</feature>
<proteinExistence type="predicted"/>
<dbReference type="Proteomes" id="UP000184188">
    <property type="component" value="Unassembled WGS sequence"/>
</dbReference>
<name>A0A1L9S7X8_9EURO</name>
<sequence length="313" mass="36649">METSQSPSVAHYGHVNSSNRSRMAIDALLNPPIDSSVDGYLVSRPSDGQHHHHHHHHHHQQAQAHLKRPHSPGSSTSSSNYYYSQYRDSSASYTDTSGSTQDAMFMAYQPRSTNSSPDPYSRDRYDSVSSSSSNAAERRRPPRPKYEEEEMYFIWYHRVDLCQEWKEVRESFNRQFPSRQRRGFQGIQCKFYRFIKEKRCPTLREQRRLRDGEFLREGSHGSDSGAPRYGVIEWMEDYYEGIEDYYYYYYYYSEPVMAVGHANTERPEPTDSSSSIVSIPVFQYFSTEYNKVPYLTGMSQLDRKPSSKVNTEY</sequence>
<evidence type="ECO:0000256" key="1">
    <source>
        <dbReference type="SAM" id="MobiDB-lite"/>
    </source>
</evidence>
<feature type="region of interest" description="Disordered" evidence="1">
    <location>
        <begin position="109"/>
        <end position="143"/>
    </location>
</feature>
<keyword evidence="3" id="KW-1185">Reference proteome</keyword>
<feature type="compositionally biased region" description="Low complexity" evidence="1">
    <location>
        <begin position="71"/>
        <end position="82"/>
    </location>
</feature>
<feature type="compositionally biased region" description="Basic residues" evidence="1">
    <location>
        <begin position="50"/>
        <end position="70"/>
    </location>
</feature>
<organism evidence="2 3">
    <name type="scientific">Penicilliopsis zonata CBS 506.65</name>
    <dbReference type="NCBI Taxonomy" id="1073090"/>
    <lineage>
        <taxon>Eukaryota</taxon>
        <taxon>Fungi</taxon>
        <taxon>Dikarya</taxon>
        <taxon>Ascomycota</taxon>
        <taxon>Pezizomycotina</taxon>
        <taxon>Eurotiomycetes</taxon>
        <taxon>Eurotiomycetidae</taxon>
        <taxon>Eurotiales</taxon>
        <taxon>Aspergillaceae</taxon>
        <taxon>Penicilliopsis</taxon>
    </lineage>
</organism>
<protein>
    <submittedName>
        <fullName evidence="2">Uncharacterized protein</fullName>
    </submittedName>
</protein>
<gene>
    <name evidence="2" type="ORF">ASPZODRAFT_146286</name>
</gene>
<dbReference type="VEuPathDB" id="FungiDB:ASPZODRAFT_146286"/>
<accession>A0A1L9S7X8</accession>
<dbReference type="RefSeq" id="XP_022577778.1">
    <property type="nucleotide sequence ID" value="XM_022725169.1"/>
</dbReference>
<reference evidence="3" key="1">
    <citation type="journal article" date="2017" name="Genome Biol.">
        <title>Comparative genomics reveals high biological diversity and specific adaptations in the industrially and medically important fungal genus Aspergillus.</title>
        <authorList>
            <person name="de Vries R.P."/>
            <person name="Riley R."/>
            <person name="Wiebenga A."/>
            <person name="Aguilar-Osorio G."/>
            <person name="Amillis S."/>
            <person name="Uchima C.A."/>
            <person name="Anderluh G."/>
            <person name="Asadollahi M."/>
            <person name="Askin M."/>
            <person name="Barry K."/>
            <person name="Battaglia E."/>
            <person name="Bayram O."/>
            <person name="Benocci T."/>
            <person name="Braus-Stromeyer S.A."/>
            <person name="Caldana C."/>
            <person name="Canovas D."/>
            <person name="Cerqueira G.C."/>
            <person name="Chen F."/>
            <person name="Chen W."/>
            <person name="Choi C."/>
            <person name="Clum A."/>
            <person name="Dos Santos R.A."/>
            <person name="Damasio A.R."/>
            <person name="Diallinas G."/>
            <person name="Emri T."/>
            <person name="Fekete E."/>
            <person name="Flipphi M."/>
            <person name="Freyberg S."/>
            <person name="Gallo A."/>
            <person name="Gournas C."/>
            <person name="Habgood R."/>
            <person name="Hainaut M."/>
            <person name="Harispe M.L."/>
            <person name="Henrissat B."/>
            <person name="Hilden K.S."/>
            <person name="Hope R."/>
            <person name="Hossain A."/>
            <person name="Karabika E."/>
            <person name="Karaffa L."/>
            <person name="Karanyi Z."/>
            <person name="Krasevec N."/>
            <person name="Kuo A."/>
            <person name="Kusch H."/>
            <person name="LaButti K."/>
            <person name="Lagendijk E.L."/>
            <person name="Lapidus A."/>
            <person name="Levasseur A."/>
            <person name="Lindquist E."/>
            <person name="Lipzen A."/>
            <person name="Logrieco A.F."/>
            <person name="MacCabe A."/>
            <person name="Maekelae M.R."/>
            <person name="Malavazi I."/>
            <person name="Melin P."/>
            <person name="Meyer V."/>
            <person name="Mielnichuk N."/>
            <person name="Miskei M."/>
            <person name="Molnar A.P."/>
            <person name="Mule G."/>
            <person name="Ngan C.Y."/>
            <person name="Orejas M."/>
            <person name="Orosz E."/>
            <person name="Ouedraogo J.P."/>
            <person name="Overkamp K.M."/>
            <person name="Park H.-S."/>
            <person name="Perrone G."/>
            <person name="Piumi F."/>
            <person name="Punt P.J."/>
            <person name="Ram A.F."/>
            <person name="Ramon A."/>
            <person name="Rauscher S."/>
            <person name="Record E."/>
            <person name="Riano-Pachon D.M."/>
            <person name="Robert V."/>
            <person name="Roehrig J."/>
            <person name="Ruller R."/>
            <person name="Salamov A."/>
            <person name="Salih N.S."/>
            <person name="Samson R.A."/>
            <person name="Sandor E."/>
            <person name="Sanguinetti M."/>
            <person name="Schuetze T."/>
            <person name="Sepcic K."/>
            <person name="Shelest E."/>
            <person name="Sherlock G."/>
            <person name="Sophianopoulou V."/>
            <person name="Squina F.M."/>
            <person name="Sun H."/>
            <person name="Susca A."/>
            <person name="Todd R.B."/>
            <person name="Tsang A."/>
            <person name="Unkles S.E."/>
            <person name="van de Wiele N."/>
            <person name="van Rossen-Uffink D."/>
            <person name="Oliveira J.V."/>
            <person name="Vesth T.C."/>
            <person name="Visser J."/>
            <person name="Yu J.-H."/>
            <person name="Zhou M."/>
            <person name="Andersen M.R."/>
            <person name="Archer D.B."/>
            <person name="Baker S.E."/>
            <person name="Benoit I."/>
            <person name="Brakhage A.A."/>
            <person name="Braus G.H."/>
            <person name="Fischer R."/>
            <person name="Frisvad J.C."/>
            <person name="Goldman G.H."/>
            <person name="Houbraken J."/>
            <person name="Oakley B."/>
            <person name="Pocsi I."/>
            <person name="Scazzocchio C."/>
            <person name="Seiboth B."/>
            <person name="vanKuyk P.A."/>
            <person name="Wortman J."/>
            <person name="Dyer P.S."/>
            <person name="Grigoriev I.V."/>
        </authorList>
    </citation>
    <scope>NUCLEOTIDE SEQUENCE [LARGE SCALE GENOMIC DNA]</scope>
    <source>
        <strain evidence="3">CBS 506.65</strain>
    </source>
</reference>